<feature type="compositionally biased region" description="Basic residues" evidence="3">
    <location>
        <begin position="727"/>
        <end position="772"/>
    </location>
</feature>
<feature type="compositionally biased region" description="Polar residues" evidence="3">
    <location>
        <begin position="970"/>
        <end position="985"/>
    </location>
</feature>
<proteinExistence type="predicted"/>
<keyword evidence="2" id="KW-0862">Zinc</keyword>
<evidence type="ECO:0000313" key="6">
    <source>
        <dbReference type="EMBL" id="KAJ9163509.1"/>
    </source>
</evidence>
<sequence length="1589" mass="172453">MFSQGSYNLQSGQGPQTPRPPPFLQHPPALLPLPQNFQQGPLLPLPQVLPRPGQPGLPIYQQGPLAPHLAVRQVQPGLPNTGQPYFPPPPAVHGSTRLPHVYTTAPPNPQGSQHSSYLAPGLPPPPPAAAAGSHNLEMLQVTLPPRSLPPTPSQGQTLYRAPIHQLPQQPGGMQGLQQIPPPPPPPPTFSTSSLSGNILEATVGNSQMSSMVPPSTSPPPPLPSSSPPPIPPSSPPPVFSSASVSLPLPAGFNMPCGSNPQLGTLGPVTEVRPLNRAEHSISVQKFSVDDGSLFLEGQSGNELNYPGGDGLSLNGIVASDVPCPPKPAEEKIVQKIEEFCQLIAKNGSSYEDIARLKGSENPEFKFLFGGEPSSEAAIAHEYFLWMKKQCLLASKSDGIQPEMSTNHLMLTTEIHSPADSDMEMEDDITRSDVDQAVNQPIENPTQAIGPISSEFDAKKQLHKLLSSAGSGAGTMVLSERQGEEGSKLVSSHDDLTFGRSVFRVESPVINPTGATEYPFASNRVESSTVLAGDNSSSKVAAAAECMNSDSYSGQVMKGSSPFRLLQDYASNDSSENDEDSHFKDANPETVSSLVAVSERGFGMLSESGMLYKALESSSYSQRGVKETVPISIATGPSTKLIDIKLENQSSIDHATCHEALPKEDASGGAGANVASSGKYEDSKDKNAKLEGEDKNAKFTSNAQKIDKFGRLVREGVSDSDSEDSHHAYRRNKRGRSRSRSPLDRRRRNHPRRRREKRSRSRGWSPRNRRSRSRSPSFRHAGEFSGGNRRLEKGQLPDCFNFLRGRCYRGASCRYMHHDFEKINGSRHHKSKQQEVQLPPSSKNCNTHEGNKKLSPMVSDHGQEIMNQEMRSNHDVSCATKDNNVVHNGEDSVGDALVDSEIIKSDSFRQIVAELPKTRVVEERSEDGTTCVGENFQEAMESDQPMVVDSFPSKRASDANLMKSHGETPQDVISSLKIQQSQSVQSDPVLEDADNHAQQTDDSSISDTSPNKTSRTSPKKLHGTETLPNSADSVHNPSQMPPVPSSAPNAEGNNTSHMAQLSRDCNLMPQTAAFQSQSVPSENFPSYMLPNHNSLFSLPSNSSSATLPPPPPLLPPHGPVGNAGSAKPSVTSQFQQISLPPRGDFGSQMFLRPYSTEFSVNSQVGEFQHQAYPSLQEPHQPPIHLQGFKLKPLPGCTPSSQQSGLFGGDHLKQLPLQAARVSDSIRSNNYPQPIPFSQGPANKMQSFSGDNFAPGEILKSSTNQPYLQRQQVPYSLHHSVPDSVYSLPGKISSSGYPPDLQDRNQPSHLDFGLSRNSTHFNPYASTFEKPLSSRFSSDVFRQEKGTTYGSTHDNPLGLSNASVDGLGVRPKEATSPTSASGVGKIIPRSGGDQYDPLFDSIEPSSNSYMKLDHFKKWEPSGDSDIVLRLKGSSQPLDVEENNKKKEVGGIVLATSIVNEEFGETADLEIGDVENGSQSNPNALTNTNMGEMEIDQIKSPGKSKKESRSMKLFKACLADFVKEVLKPSWRQGNMSKETFKTVVKKTVDKVSEAMKSHQIPKSKAKINQYIDSSQRKLTKLVMGYVDKYAKG</sequence>
<feature type="region of interest" description="Disordered" evidence="3">
    <location>
        <begin position="824"/>
        <end position="854"/>
    </location>
</feature>
<evidence type="ECO:0008006" key="8">
    <source>
        <dbReference type="Google" id="ProtNLM"/>
    </source>
</evidence>
<accession>A0ABQ9LBY2</accession>
<feature type="region of interest" description="Disordered" evidence="3">
    <location>
        <begin position="963"/>
        <end position="1057"/>
    </location>
</feature>
<feature type="region of interest" description="Disordered" evidence="3">
    <location>
        <begin position="1225"/>
        <end position="1257"/>
    </location>
</feature>
<feature type="region of interest" description="Disordered" evidence="3">
    <location>
        <begin position="206"/>
        <end position="241"/>
    </location>
</feature>
<feature type="compositionally biased region" description="Polar residues" evidence="3">
    <location>
        <begin position="1344"/>
        <end position="1361"/>
    </location>
</feature>
<feature type="compositionally biased region" description="Pro residues" evidence="3">
    <location>
        <begin position="1106"/>
        <end position="1117"/>
    </location>
</feature>
<feature type="region of interest" description="Disordered" evidence="3">
    <location>
        <begin position="98"/>
        <end position="132"/>
    </location>
</feature>
<feature type="region of interest" description="Disordered" evidence="3">
    <location>
        <begin position="1099"/>
        <end position="1140"/>
    </location>
</feature>
<feature type="compositionally biased region" description="Pro residues" evidence="3">
    <location>
        <begin position="17"/>
        <end position="31"/>
    </location>
</feature>
<feature type="compositionally biased region" description="Polar residues" evidence="3">
    <location>
        <begin position="1025"/>
        <end position="1037"/>
    </location>
</feature>
<feature type="compositionally biased region" description="Polar residues" evidence="3">
    <location>
        <begin position="1127"/>
        <end position="1137"/>
    </location>
</feature>
<name>A0ABQ9LBY2_HEVBR</name>
<feature type="region of interest" description="Disordered" evidence="3">
    <location>
        <begin position="1"/>
        <end position="49"/>
    </location>
</feature>
<feature type="zinc finger region" description="C3H1-type" evidence="2">
    <location>
        <begin position="792"/>
        <end position="820"/>
    </location>
</feature>
<evidence type="ECO:0000259" key="5">
    <source>
        <dbReference type="PROSITE" id="PS50128"/>
    </source>
</evidence>
<dbReference type="PROSITE" id="PS50103">
    <property type="entry name" value="ZF_C3H1"/>
    <property type="match status" value="1"/>
</dbReference>
<feature type="compositionally biased region" description="Polar residues" evidence="3">
    <location>
        <begin position="1473"/>
        <end position="1487"/>
    </location>
</feature>
<feature type="domain" description="C3H1-type" evidence="4">
    <location>
        <begin position="792"/>
        <end position="820"/>
    </location>
</feature>
<protein>
    <recommendedName>
        <fullName evidence="8">C3H1-type domain-containing protein</fullName>
    </recommendedName>
</protein>
<gene>
    <name evidence="6" type="ORF">P3X46_023170</name>
</gene>
<feature type="compositionally biased region" description="Pro residues" evidence="3">
    <location>
        <begin position="215"/>
        <end position="238"/>
    </location>
</feature>
<dbReference type="SUPFAM" id="SSF109905">
    <property type="entry name" value="Surp module (SWAP domain)"/>
    <property type="match status" value="1"/>
</dbReference>
<organism evidence="6 7">
    <name type="scientific">Hevea brasiliensis</name>
    <name type="common">Para rubber tree</name>
    <name type="synonym">Siphonia brasiliensis</name>
    <dbReference type="NCBI Taxonomy" id="3981"/>
    <lineage>
        <taxon>Eukaryota</taxon>
        <taxon>Viridiplantae</taxon>
        <taxon>Streptophyta</taxon>
        <taxon>Embryophyta</taxon>
        <taxon>Tracheophyta</taxon>
        <taxon>Spermatophyta</taxon>
        <taxon>Magnoliopsida</taxon>
        <taxon>eudicotyledons</taxon>
        <taxon>Gunneridae</taxon>
        <taxon>Pentapetalae</taxon>
        <taxon>rosids</taxon>
        <taxon>fabids</taxon>
        <taxon>Malpighiales</taxon>
        <taxon>Euphorbiaceae</taxon>
        <taxon>Crotonoideae</taxon>
        <taxon>Micrandreae</taxon>
        <taxon>Hevea</taxon>
    </lineage>
</organism>
<dbReference type="InterPro" id="IPR000061">
    <property type="entry name" value="Surp"/>
</dbReference>
<feature type="region of interest" description="Disordered" evidence="3">
    <location>
        <begin position="1344"/>
        <end position="1392"/>
    </location>
</feature>
<feature type="compositionally biased region" description="Low complexity" evidence="3">
    <location>
        <begin position="999"/>
        <end position="1008"/>
    </location>
</feature>
<reference evidence="6" key="1">
    <citation type="journal article" date="2023" name="Plant Biotechnol. J.">
        <title>Chromosome-level wild Hevea brasiliensis genome provides new tools for genomic-assisted breeding and valuable loci to elevate rubber yield.</title>
        <authorList>
            <person name="Cheng H."/>
            <person name="Song X."/>
            <person name="Hu Y."/>
            <person name="Wu T."/>
            <person name="Yang Q."/>
            <person name="An Z."/>
            <person name="Feng S."/>
            <person name="Deng Z."/>
            <person name="Wu W."/>
            <person name="Zeng X."/>
            <person name="Tu M."/>
            <person name="Wang X."/>
            <person name="Huang H."/>
        </authorList>
    </citation>
    <scope>NUCLEOTIDE SEQUENCE</scope>
    <source>
        <strain evidence="6">MT/VB/25A 57/8</strain>
    </source>
</reference>
<dbReference type="EMBL" id="JARPOI010000013">
    <property type="protein sequence ID" value="KAJ9163509.1"/>
    <property type="molecule type" value="Genomic_DNA"/>
</dbReference>
<evidence type="ECO:0000256" key="2">
    <source>
        <dbReference type="PROSITE-ProRule" id="PRU00723"/>
    </source>
</evidence>
<keyword evidence="2" id="KW-0863">Zinc-finger</keyword>
<feature type="compositionally biased region" description="Low complexity" evidence="3">
    <location>
        <begin position="165"/>
        <end position="178"/>
    </location>
</feature>
<feature type="region of interest" description="Disordered" evidence="3">
    <location>
        <begin position="165"/>
        <end position="194"/>
    </location>
</feature>
<dbReference type="PANTHER" id="PTHR36886:SF7">
    <property type="entry name" value="EXPRESSED PROTEIN"/>
    <property type="match status" value="1"/>
</dbReference>
<feature type="compositionally biased region" description="Basic and acidic residues" evidence="3">
    <location>
        <begin position="678"/>
        <end position="696"/>
    </location>
</feature>
<feature type="region of interest" description="Disordered" evidence="3">
    <location>
        <begin position="714"/>
        <end position="789"/>
    </location>
</feature>
<evidence type="ECO:0000256" key="1">
    <source>
        <dbReference type="ARBA" id="ARBA00022664"/>
    </source>
</evidence>
<feature type="compositionally biased region" description="Pro residues" evidence="3">
    <location>
        <begin position="179"/>
        <end position="188"/>
    </location>
</feature>
<dbReference type="PROSITE" id="PS50128">
    <property type="entry name" value="SURP"/>
    <property type="match status" value="1"/>
</dbReference>
<feature type="compositionally biased region" description="Basic and acidic residues" evidence="3">
    <location>
        <begin position="714"/>
        <end position="726"/>
    </location>
</feature>
<evidence type="ECO:0000313" key="7">
    <source>
        <dbReference type="Proteomes" id="UP001174677"/>
    </source>
</evidence>
<keyword evidence="2" id="KW-0479">Metal-binding</keyword>
<dbReference type="InterPro" id="IPR035967">
    <property type="entry name" value="SWAP/Surp_sf"/>
</dbReference>
<dbReference type="InterPro" id="IPR000571">
    <property type="entry name" value="Znf_CCCH"/>
</dbReference>
<feature type="compositionally biased region" description="Polar residues" evidence="3">
    <location>
        <begin position="1045"/>
        <end position="1057"/>
    </location>
</feature>
<feature type="compositionally biased region" description="Polar residues" evidence="3">
    <location>
        <begin position="833"/>
        <end position="847"/>
    </location>
</feature>
<keyword evidence="7" id="KW-1185">Reference proteome</keyword>
<dbReference type="Gene3D" id="1.10.10.790">
    <property type="entry name" value="Surp module"/>
    <property type="match status" value="1"/>
</dbReference>
<dbReference type="PANTHER" id="PTHR36886">
    <property type="entry name" value="PROTEIN FRIGIDA-ESSENTIAL 1"/>
    <property type="match status" value="1"/>
</dbReference>
<evidence type="ECO:0000256" key="3">
    <source>
        <dbReference type="SAM" id="MobiDB-lite"/>
    </source>
</evidence>
<dbReference type="Proteomes" id="UP001174677">
    <property type="component" value="Chromosome 13"/>
</dbReference>
<feature type="compositionally biased region" description="Polar residues" evidence="3">
    <location>
        <begin position="1238"/>
        <end position="1248"/>
    </location>
</feature>
<evidence type="ECO:0000259" key="4">
    <source>
        <dbReference type="PROSITE" id="PS50103"/>
    </source>
</evidence>
<dbReference type="InterPro" id="IPR052650">
    <property type="entry name" value="Zinc_finger_CCCH"/>
</dbReference>
<feature type="compositionally biased region" description="Polar residues" evidence="3">
    <location>
        <begin position="1"/>
        <end position="12"/>
    </location>
</feature>
<comment type="caution">
    <text evidence="6">The sequence shown here is derived from an EMBL/GenBank/DDBJ whole genome shotgun (WGS) entry which is preliminary data.</text>
</comment>
<feature type="region of interest" description="Disordered" evidence="3">
    <location>
        <begin position="661"/>
        <end position="701"/>
    </location>
</feature>
<feature type="domain" description="SURP motif" evidence="5">
    <location>
        <begin position="335"/>
        <end position="383"/>
    </location>
</feature>
<keyword evidence="1" id="KW-0507">mRNA processing</keyword>
<feature type="compositionally biased region" description="Low complexity" evidence="3">
    <location>
        <begin position="32"/>
        <end position="42"/>
    </location>
</feature>
<feature type="region of interest" description="Disordered" evidence="3">
    <location>
        <begin position="1470"/>
        <end position="1503"/>
    </location>
</feature>